<reference evidence="1 2" key="1">
    <citation type="journal article" date="2019" name="Commun. Biol.">
        <title>The bagworm genome reveals a unique fibroin gene that provides high tensile strength.</title>
        <authorList>
            <person name="Kono N."/>
            <person name="Nakamura H."/>
            <person name="Ohtoshi R."/>
            <person name="Tomita M."/>
            <person name="Numata K."/>
            <person name="Arakawa K."/>
        </authorList>
    </citation>
    <scope>NUCLEOTIDE SEQUENCE [LARGE SCALE GENOMIC DNA]</scope>
</reference>
<evidence type="ECO:0000313" key="2">
    <source>
        <dbReference type="Proteomes" id="UP000299102"/>
    </source>
</evidence>
<organism evidence="1 2">
    <name type="scientific">Eumeta variegata</name>
    <name type="common">Bagworm moth</name>
    <name type="synonym">Eumeta japonica</name>
    <dbReference type="NCBI Taxonomy" id="151549"/>
    <lineage>
        <taxon>Eukaryota</taxon>
        <taxon>Metazoa</taxon>
        <taxon>Ecdysozoa</taxon>
        <taxon>Arthropoda</taxon>
        <taxon>Hexapoda</taxon>
        <taxon>Insecta</taxon>
        <taxon>Pterygota</taxon>
        <taxon>Neoptera</taxon>
        <taxon>Endopterygota</taxon>
        <taxon>Lepidoptera</taxon>
        <taxon>Glossata</taxon>
        <taxon>Ditrysia</taxon>
        <taxon>Tineoidea</taxon>
        <taxon>Psychidae</taxon>
        <taxon>Oiketicinae</taxon>
        <taxon>Eumeta</taxon>
    </lineage>
</organism>
<keyword evidence="2" id="KW-1185">Reference proteome</keyword>
<protein>
    <submittedName>
        <fullName evidence="1">Uncharacterized protein</fullName>
    </submittedName>
</protein>
<proteinExistence type="predicted"/>
<dbReference type="AlphaFoldDB" id="A0A4C1V5I7"/>
<sequence length="173" mass="18726">MGAVNSGQIKSHAPCLGSCYRVVTAVVGGFHYALAGVLDKFAGLIYKRLWEGTRLQCVDEKLTQNYPAKDNAAPLWVDADYRLLACQIPTRKCPGANFTAAGAGAATRSALRNSDPIVVGPATRDPPWLRGLNICPAYRVIPNKCPYIDDMINFVGRKSDGFLRSAIRAIARS</sequence>
<evidence type="ECO:0000313" key="1">
    <source>
        <dbReference type="EMBL" id="GBP34051.1"/>
    </source>
</evidence>
<gene>
    <name evidence="1" type="ORF">EVAR_94064_1</name>
</gene>
<dbReference type="EMBL" id="BGZK01000283">
    <property type="protein sequence ID" value="GBP34051.1"/>
    <property type="molecule type" value="Genomic_DNA"/>
</dbReference>
<dbReference type="Proteomes" id="UP000299102">
    <property type="component" value="Unassembled WGS sequence"/>
</dbReference>
<comment type="caution">
    <text evidence="1">The sequence shown here is derived from an EMBL/GenBank/DDBJ whole genome shotgun (WGS) entry which is preliminary data.</text>
</comment>
<accession>A0A4C1V5I7</accession>
<name>A0A4C1V5I7_EUMVA</name>